<evidence type="ECO:0000313" key="3">
    <source>
        <dbReference type="Proteomes" id="UP001221898"/>
    </source>
</evidence>
<proteinExistence type="predicted"/>
<dbReference type="InterPro" id="IPR010736">
    <property type="entry name" value="SHIPPO-rpt"/>
</dbReference>
<feature type="region of interest" description="Disordered" evidence="1">
    <location>
        <begin position="1"/>
        <end position="30"/>
    </location>
</feature>
<accession>A0AAD7X3Z7</accession>
<reference evidence="2" key="1">
    <citation type="journal article" date="2023" name="Science">
        <title>Genome structures resolve the early diversification of teleost fishes.</title>
        <authorList>
            <person name="Parey E."/>
            <person name="Louis A."/>
            <person name="Montfort J."/>
            <person name="Bouchez O."/>
            <person name="Roques C."/>
            <person name="Iampietro C."/>
            <person name="Lluch J."/>
            <person name="Castinel A."/>
            <person name="Donnadieu C."/>
            <person name="Desvignes T."/>
            <person name="Floi Bucao C."/>
            <person name="Jouanno E."/>
            <person name="Wen M."/>
            <person name="Mejri S."/>
            <person name="Dirks R."/>
            <person name="Jansen H."/>
            <person name="Henkel C."/>
            <person name="Chen W.J."/>
            <person name="Zahm M."/>
            <person name="Cabau C."/>
            <person name="Klopp C."/>
            <person name="Thompson A.W."/>
            <person name="Robinson-Rechavi M."/>
            <person name="Braasch I."/>
            <person name="Lecointre G."/>
            <person name="Bobe J."/>
            <person name="Postlethwait J.H."/>
            <person name="Berthelot C."/>
            <person name="Roest Crollius H."/>
            <person name="Guiguen Y."/>
        </authorList>
    </citation>
    <scope>NUCLEOTIDE SEQUENCE</scope>
    <source>
        <strain evidence="2">NC1722</strain>
    </source>
</reference>
<name>A0AAD7X3Z7_9TELE</name>
<feature type="compositionally biased region" description="Basic and acidic residues" evidence="1">
    <location>
        <begin position="19"/>
        <end position="28"/>
    </location>
</feature>
<evidence type="ECO:0000313" key="2">
    <source>
        <dbReference type="EMBL" id="KAJ8419038.1"/>
    </source>
</evidence>
<dbReference type="EMBL" id="JAINUG010000001">
    <property type="protein sequence ID" value="KAJ8419038.1"/>
    <property type="molecule type" value="Genomic_DNA"/>
</dbReference>
<gene>
    <name evidence="2" type="ORF">AAFF_G00005370</name>
</gene>
<keyword evidence="3" id="KW-1185">Reference proteome</keyword>
<feature type="region of interest" description="Disordered" evidence="1">
    <location>
        <begin position="63"/>
        <end position="88"/>
    </location>
</feature>
<evidence type="ECO:0000256" key="1">
    <source>
        <dbReference type="SAM" id="MobiDB-lite"/>
    </source>
</evidence>
<dbReference type="Proteomes" id="UP001221898">
    <property type="component" value="Unassembled WGS sequence"/>
</dbReference>
<dbReference type="AlphaFoldDB" id="A0AAD7X3Z7"/>
<comment type="caution">
    <text evidence="2">The sequence shown here is derived from an EMBL/GenBank/DDBJ whole genome shotgun (WGS) entry which is preliminary data.</text>
</comment>
<protein>
    <submittedName>
        <fullName evidence="2">Uncharacterized protein</fullName>
    </submittedName>
</protein>
<organism evidence="2 3">
    <name type="scientific">Aldrovandia affinis</name>
    <dbReference type="NCBI Taxonomy" id="143900"/>
    <lineage>
        <taxon>Eukaryota</taxon>
        <taxon>Metazoa</taxon>
        <taxon>Chordata</taxon>
        <taxon>Craniata</taxon>
        <taxon>Vertebrata</taxon>
        <taxon>Euteleostomi</taxon>
        <taxon>Actinopterygii</taxon>
        <taxon>Neopterygii</taxon>
        <taxon>Teleostei</taxon>
        <taxon>Notacanthiformes</taxon>
        <taxon>Halosauridae</taxon>
        <taxon>Aldrovandia</taxon>
    </lineage>
</organism>
<sequence length="88" mass="9506">MLSRNSISIDATPKHPGPGHHDPEEVTVHKPRPPAFFLGIKHSDFVTPLVTGMSQGILLDSTAKTHQSWTTEHSEAEQSEGRQAASPG</sequence>
<dbReference type="Pfam" id="PF07004">
    <property type="entry name" value="SHIPPO-rpt"/>
    <property type="match status" value="1"/>
</dbReference>